<dbReference type="AlphaFoldDB" id="A0A1W1EFK3"/>
<dbReference type="EMBL" id="FPKX01000060">
    <property type="protein sequence ID" value="SFZ98788.1"/>
    <property type="molecule type" value="Genomic_DNA"/>
</dbReference>
<keyword evidence="1" id="KW-1133">Transmembrane helix</keyword>
<evidence type="ECO:0000313" key="2">
    <source>
        <dbReference type="EMBL" id="SFZ98788.1"/>
    </source>
</evidence>
<protein>
    <submittedName>
        <fullName evidence="2">Uncharacterized protein</fullName>
    </submittedName>
</protein>
<proteinExistence type="predicted"/>
<evidence type="ECO:0000256" key="1">
    <source>
        <dbReference type="SAM" id="Phobius"/>
    </source>
</evidence>
<accession>A0A1W1EFK3</accession>
<organism evidence="2">
    <name type="scientific">hydrothermal vent metagenome</name>
    <dbReference type="NCBI Taxonomy" id="652676"/>
    <lineage>
        <taxon>unclassified sequences</taxon>
        <taxon>metagenomes</taxon>
        <taxon>ecological metagenomes</taxon>
    </lineage>
</organism>
<sequence length="57" mass="6518">MNKILNYILSISLTLIFILLLGYYAGREGMLIALLISLFINFSIYNKKREGEEYGAV</sequence>
<feature type="transmembrane region" description="Helical" evidence="1">
    <location>
        <begin position="7"/>
        <end position="24"/>
    </location>
</feature>
<gene>
    <name evidence="2" type="ORF">MNB_SV-5-1461</name>
</gene>
<name>A0A1W1EFK3_9ZZZZ</name>
<reference evidence="2" key="1">
    <citation type="submission" date="2016-10" db="EMBL/GenBank/DDBJ databases">
        <authorList>
            <person name="de Groot N.N."/>
        </authorList>
    </citation>
    <scope>NUCLEOTIDE SEQUENCE</scope>
</reference>
<keyword evidence="1" id="KW-0812">Transmembrane</keyword>
<feature type="transmembrane region" description="Helical" evidence="1">
    <location>
        <begin position="30"/>
        <end position="46"/>
    </location>
</feature>
<keyword evidence="1" id="KW-0472">Membrane</keyword>